<sequence length="74" mass="8693">MVWPITILSISEKRREWIKMNNAAIFDCKSVQVSCESAGKLLKYQKRMFTFKVLEYFGFEGLILQMPLDTNDIK</sequence>
<dbReference type="Proteomes" id="UP000324800">
    <property type="component" value="Unassembled WGS sequence"/>
</dbReference>
<evidence type="ECO:0000313" key="1">
    <source>
        <dbReference type="EMBL" id="KAA6399165.1"/>
    </source>
</evidence>
<comment type="caution">
    <text evidence="1">The sequence shown here is derived from an EMBL/GenBank/DDBJ whole genome shotgun (WGS) entry which is preliminary data.</text>
</comment>
<organism evidence="1 2">
    <name type="scientific">Streblomastix strix</name>
    <dbReference type="NCBI Taxonomy" id="222440"/>
    <lineage>
        <taxon>Eukaryota</taxon>
        <taxon>Metamonada</taxon>
        <taxon>Preaxostyla</taxon>
        <taxon>Oxymonadida</taxon>
        <taxon>Streblomastigidae</taxon>
        <taxon>Streblomastix</taxon>
    </lineage>
</organism>
<evidence type="ECO:0000313" key="2">
    <source>
        <dbReference type="Proteomes" id="UP000324800"/>
    </source>
</evidence>
<dbReference type="AlphaFoldDB" id="A0A5J4WXR7"/>
<gene>
    <name evidence="1" type="ORF">EZS28_005307</name>
</gene>
<accession>A0A5J4WXR7</accession>
<dbReference type="EMBL" id="SNRW01000807">
    <property type="protein sequence ID" value="KAA6399165.1"/>
    <property type="molecule type" value="Genomic_DNA"/>
</dbReference>
<name>A0A5J4WXR7_9EUKA</name>
<proteinExistence type="predicted"/>
<reference evidence="1 2" key="1">
    <citation type="submission" date="2019-03" db="EMBL/GenBank/DDBJ databases">
        <title>Single cell metagenomics reveals metabolic interactions within the superorganism composed of flagellate Streblomastix strix and complex community of Bacteroidetes bacteria on its surface.</title>
        <authorList>
            <person name="Treitli S.C."/>
            <person name="Kolisko M."/>
            <person name="Husnik F."/>
            <person name="Keeling P."/>
            <person name="Hampl V."/>
        </authorList>
    </citation>
    <scope>NUCLEOTIDE SEQUENCE [LARGE SCALE GENOMIC DNA]</scope>
    <source>
        <strain evidence="1">ST1C</strain>
    </source>
</reference>
<protein>
    <submittedName>
        <fullName evidence="1">Uncharacterized protein</fullName>
    </submittedName>
</protein>